<protein>
    <submittedName>
        <fullName evidence="2">Uncharacterized protein</fullName>
    </submittedName>
</protein>
<evidence type="ECO:0000313" key="2">
    <source>
        <dbReference type="EMBL" id="MFC4360730.1"/>
    </source>
</evidence>
<evidence type="ECO:0000256" key="1">
    <source>
        <dbReference type="SAM" id="Phobius"/>
    </source>
</evidence>
<accession>A0ABV8V066</accession>
<feature type="transmembrane region" description="Helical" evidence="1">
    <location>
        <begin position="409"/>
        <end position="432"/>
    </location>
</feature>
<feature type="transmembrane region" description="Helical" evidence="1">
    <location>
        <begin position="244"/>
        <end position="267"/>
    </location>
</feature>
<comment type="caution">
    <text evidence="2">The sequence shown here is derived from an EMBL/GenBank/DDBJ whole genome shotgun (WGS) entry which is preliminary data.</text>
</comment>
<dbReference type="RefSeq" id="WP_290264512.1">
    <property type="nucleotide sequence ID" value="NZ_JAUFQG010000006.1"/>
</dbReference>
<organism evidence="2 3">
    <name type="scientific">Simiduia curdlanivorans</name>
    <dbReference type="NCBI Taxonomy" id="1492769"/>
    <lineage>
        <taxon>Bacteria</taxon>
        <taxon>Pseudomonadati</taxon>
        <taxon>Pseudomonadota</taxon>
        <taxon>Gammaproteobacteria</taxon>
        <taxon>Cellvibrionales</taxon>
        <taxon>Cellvibrionaceae</taxon>
        <taxon>Simiduia</taxon>
    </lineage>
</organism>
<feature type="transmembrane region" description="Helical" evidence="1">
    <location>
        <begin position="375"/>
        <end position="397"/>
    </location>
</feature>
<feature type="transmembrane region" description="Helical" evidence="1">
    <location>
        <begin position="287"/>
        <end position="307"/>
    </location>
</feature>
<feature type="transmembrane region" description="Helical" evidence="1">
    <location>
        <begin position="6"/>
        <end position="30"/>
    </location>
</feature>
<dbReference type="Proteomes" id="UP001595840">
    <property type="component" value="Unassembled WGS sequence"/>
</dbReference>
<keyword evidence="3" id="KW-1185">Reference proteome</keyword>
<feature type="transmembrane region" description="Helical" evidence="1">
    <location>
        <begin position="438"/>
        <end position="458"/>
    </location>
</feature>
<keyword evidence="1" id="KW-0812">Transmembrane</keyword>
<dbReference type="EMBL" id="JBHSCX010000001">
    <property type="protein sequence ID" value="MFC4360730.1"/>
    <property type="molecule type" value="Genomic_DNA"/>
</dbReference>
<proteinExistence type="predicted"/>
<name>A0ABV8V066_9GAMM</name>
<keyword evidence="1" id="KW-0472">Membrane</keyword>
<feature type="transmembrane region" description="Helical" evidence="1">
    <location>
        <begin position="328"/>
        <end position="348"/>
    </location>
</feature>
<gene>
    <name evidence="2" type="ORF">ACFOX3_00380</name>
</gene>
<sequence length="483" mass="53390">MSNDLLLIWSSQPAISLAIWLGVLVLVMYLGRHQSHQLLRLTGFSAHQAMRLCAKSLNSWQTSLSKRNKEILLAGGEASTRRTIEREFVRVNGIISRDLGHYPTLHRQISDAVSKIEKDYDATIDTPPTPPAWLDVVATVAAIPRTGDPAIVKILDKIHDTVESAHEETLRAYLKSSQQAHKILGKMQPLWRQVIDDLGQVKGKVDSLEDSARVIDQHMVRYEAINQQEARAVSALVSSSLTQFFIAGLVLVIAVMGGLINFQLIAMPMSEMVGGTSYIGAMKTSDIAALVIILVEIAMGLFLLESLRITHLFPIIGSMDDKVRRRMMVITLVILTILATVEASLAYMRDLLALDREALTQSLAGASVVDANFRWIPSLGQMVMGFILPFALAFVAIPLESFIHASRTVFGLIAQGLLRLLAVLARLVGSLFNHGFKILIHLYDLVIMVPLSIERLVANLKQPKPRAQPVFEPEIHEARGLEL</sequence>
<evidence type="ECO:0000313" key="3">
    <source>
        <dbReference type="Proteomes" id="UP001595840"/>
    </source>
</evidence>
<reference evidence="3" key="1">
    <citation type="journal article" date="2019" name="Int. J. Syst. Evol. Microbiol.">
        <title>The Global Catalogue of Microorganisms (GCM) 10K type strain sequencing project: providing services to taxonomists for standard genome sequencing and annotation.</title>
        <authorList>
            <consortium name="The Broad Institute Genomics Platform"/>
            <consortium name="The Broad Institute Genome Sequencing Center for Infectious Disease"/>
            <person name="Wu L."/>
            <person name="Ma J."/>
        </authorList>
    </citation>
    <scope>NUCLEOTIDE SEQUENCE [LARGE SCALE GENOMIC DNA]</scope>
    <source>
        <strain evidence="3">CECT 8570</strain>
    </source>
</reference>
<keyword evidence="1" id="KW-1133">Transmembrane helix</keyword>